<dbReference type="GO" id="GO:0010112">
    <property type="term" value="P:regulation of systemic acquired resistance"/>
    <property type="evidence" value="ECO:0007669"/>
    <property type="project" value="InterPro"/>
</dbReference>
<keyword evidence="6" id="KW-1185">Reference proteome</keyword>
<evidence type="ECO:0000313" key="6">
    <source>
        <dbReference type="Proteomes" id="UP001459277"/>
    </source>
</evidence>
<evidence type="ECO:0000256" key="4">
    <source>
        <dbReference type="SAM" id="MobiDB-lite"/>
    </source>
</evidence>
<keyword evidence="3" id="KW-0539">Nucleus</keyword>
<evidence type="ECO:0000313" key="5">
    <source>
        <dbReference type="EMBL" id="KAK9983505.1"/>
    </source>
</evidence>
<dbReference type="GO" id="GO:0005634">
    <property type="term" value="C:nucleus"/>
    <property type="evidence" value="ECO:0007669"/>
    <property type="project" value="UniProtKB-SubCell"/>
</dbReference>
<dbReference type="InterPro" id="IPR031425">
    <property type="entry name" value="NPR1/NH1-interacting"/>
</dbReference>
<protein>
    <submittedName>
        <fullName evidence="5">Uncharacterized protein</fullName>
    </submittedName>
</protein>
<reference evidence="5 6" key="1">
    <citation type="submission" date="2024-01" db="EMBL/GenBank/DDBJ databases">
        <title>A telomere-to-telomere, gap-free genome of sweet tea (Lithocarpus litseifolius).</title>
        <authorList>
            <person name="Zhou J."/>
        </authorList>
    </citation>
    <scope>NUCLEOTIDE SEQUENCE [LARGE SCALE GENOMIC DNA]</scope>
    <source>
        <strain evidence="5">Zhou-2022a</strain>
        <tissue evidence="5">Leaf</tissue>
    </source>
</reference>
<comment type="caution">
    <text evidence="5">The sequence shown here is derived from an EMBL/GenBank/DDBJ whole genome shotgun (WGS) entry which is preliminary data.</text>
</comment>
<dbReference type="Pfam" id="PF15699">
    <property type="entry name" value="NPR1_interact"/>
    <property type="match status" value="1"/>
</dbReference>
<feature type="compositionally biased region" description="Acidic residues" evidence="4">
    <location>
        <begin position="140"/>
        <end position="151"/>
    </location>
</feature>
<proteinExistence type="inferred from homology"/>
<organism evidence="5 6">
    <name type="scientific">Lithocarpus litseifolius</name>
    <dbReference type="NCBI Taxonomy" id="425828"/>
    <lineage>
        <taxon>Eukaryota</taxon>
        <taxon>Viridiplantae</taxon>
        <taxon>Streptophyta</taxon>
        <taxon>Embryophyta</taxon>
        <taxon>Tracheophyta</taxon>
        <taxon>Spermatophyta</taxon>
        <taxon>Magnoliopsida</taxon>
        <taxon>eudicotyledons</taxon>
        <taxon>Gunneridae</taxon>
        <taxon>Pentapetalae</taxon>
        <taxon>rosids</taxon>
        <taxon>fabids</taxon>
        <taxon>Fagales</taxon>
        <taxon>Fagaceae</taxon>
        <taxon>Lithocarpus</taxon>
    </lineage>
</organism>
<dbReference type="AlphaFoldDB" id="A0AAW2BHC3"/>
<feature type="region of interest" description="Disordered" evidence="4">
    <location>
        <begin position="122"/>
        <end position="151"/>
    </location>
</feature>
<sequence length="151" mass="17874">MRQFCETLSFLFDFGLDWISGNNYIVNNACCRHHMEDASKKRKICHDDPEEEEDDDDEQKIEKFFALIKNIREARFRLMNGSDVMEGVENKRKKKRVEEENKQVEVWMPSFEREDFMEDEAQLKTVVGSSPRQEGSKKEEDEEELDLGLSL</sequence>
<gene>
    <name evidence="5" type="ORF">SO802_033030</name>
</gene>
<dbReference type="PANTHER" id="PTHR33669:SF14">
    <property type="entry name" value="NRR REPRESSOR HOMOLOG 3"/>
    <property type="match status" value="1"/>
</dbReference>
<dbReference type="Proteomes" id="UP001459277">
    <property type="component" value="Unassembled WGS sequence"/>
</dbReference>
<evidence type="ECO:0000256" key="3">
    <source>
        <dbReference type="ARBA" id="ARBA00023242"/>
    </source>
</evidence>
<evidence type="ECO:0000256" key="1">
    <source>
        <dbReference type="ARBA" id="ARBA00004123"/>
    </source>
</evidence>
<accession>A0AAW2BHC3</accession>
<dbReference type="EMBL" id="JAZDWU010000012">
    <property type="protein sequence ID" value="KAK9983505.1"/>
    <property type="molecule type" value="Genomic_DNA"/>
</dbReference>
<name>A0AAW2BHC3_9ROSI</name>
<comment type="subcellular location">
    <subcellularLocation>
        <location evidence="1">Nucleus</location>
    </subcellularLocation>
</comment>
<dbReference type="PANTHER" id="PTHR33669">
    <property type="entry name" value="PROTEIN NEGATIVE REGULATOR OF RESISTANCE"/>
    <property type="match status" value="1"/>
</dbReference>
<evidence type="ECO:0000256" key="2">
    <source>
        <dbReference type="ARBA" id="ARBA00009937"/>
    </source>
</evidence>
<comment type="similarity">
    <text evidence="2">Belongs to the NPR1-interactor family.</text>
</comment>